<keyword evidence="2" id="KW-1003">Cell membrane</keyword>
<evidence type="ECO:0000256" key="8">
    <source>
        <dbReference type="ARBA" id="ARBA00023069"/>
    </source>
</evidence>
<dbReference type="PhylomeDB" id="O16434"/>
<evidence type="ECO:0000256" key="16">
    <source>
        <dbReference type="ARBA" id="ARBA00067967"/>
    </source>
</evidence>
<dbReference type="GO" id="GO:0060170">
    <property type="term" value="C:ciliary membrane"/>
    <property type="evidence" value="ECO:0007669"/>
    <property type="project" value="UniProtKB-SubCell"/>
</dbReference>
<evidence type="ECO:0000256" key="10">
    <source>
        <dbReference type="ARBA" id="ARBA00023170"/>
    </source>
</evidence>
<comment type="subunit">
    <text evidence="15">Interacts with odr-4.</text>
</comment>
<evidence type="ECO:0000256" key="12">
    <source>
        <dbReference type="ARBA" id="ARBA00023273"/>
    </source>
</evidence>
<feature type="transmembrane region" description="Helical" evidence="19">
    <location>
        <begin position="242"/>
        <end position="261"/>
    </location>
</feature>
<dbReference type="GeneID" id="192028"/>
<evidence type="ECO:0000313" key="20">
    <source>
        <dbReference type="EMBL" id="CCD62590.1"/>
    </source>
</evidence>
<evidence type="ECO:0000256" key="14">
    <source>
        <dbReference type="ARBA" id="ARBA00061678"/>
    </source>
</evidence>
<dbReference type="PANTHER" id="PTHR22943">
    <property type="entry name" value="7-TRANSMEMBRANE DOMAIN RECEPTOR C.ELEGANS"/>
    <property type="match status" value="1"/>
</dbReference>
<evidence type="ECO:0000313" key="21">
    <source>
        <dbReference type="Proteomes" id="UP000001940"/>
    </source>
</evidence>
<keyword evidence="9 19" id="KW-0472">Membrane</keyword>
<dbReference type="GO" id="GO:0006935">
    <property type="term" value="P:chemotaxis"/>
    <property type="evidence" value="ECO:0007669"/>
    <property type="project" value="UniProtKB-KW"/>
</dbReference>
<evidence type="ECO:0000256" key="15">
    <source>
        <dbReference type="ARBA" id="ARBA00064300"/>
    </source>
</evidence>
<dbReference type="FunFam" id="1.20.1070.10:FF:000128">
    <property type="entry name" value="Seven TM Receptor"/>
    <property type="match status" value="1"/>
</dbReference>
<dbReference type="OrthoDB" id="5834208at2759"/>
<dbReference type="eggNOG" id="ENOG502TGNA">
    <property type="taxonomic scope" value="Eukaryota"/>
</dbReference>
<keyword evidence="11" id="KW-0325">Glycoprotein</keyword>
<dbReference type="GO" id="GO:0042048">
    <property type="term" value="P:olfactory behavior"/>
    <property type="evidence" value="ECO:0000318"/>
    <property type="project" value="GO_Central"/>
</dbReference>
<dbReference type="PANTHER" id="PTHR22943:SF84">
    <property type="entry name" value="SEVEN TM RECEPTOR"/>
    <property type="match status" value="1"/>
</dbReference>
<keyword evidence="5 19" id="KW-0812">Transmembrane</keyword>
<dbReference type="OMA" id="MFIVTSY"/>
<proteinExistence type="inferred from homology"/>
<feature type="transmembrane region" description="Helical" evidence="19">
    <location>
        <begin position="194"/>
        <end position="221"/>
    </location>
</feature>
<comment type="subcellular location">
    <subcellularLocation>
        <location evidence="1">Cell projection</location>
        <location evidence="1">Cilium membrane</location>
        <topology evidence="1">Multi-pass membrane protein</topology>
    </subcellularLocation>
</comment>
<evidence type="ECO:0000256" key="17">
    <source>
        <dbReference type="ARBA" id="ARBA00078653"/>
    </source>
</evidence>
<sequence length="345" mass="39489">MPLISDKIQIPVQKGSAIIALILNTCLVLLIIRKSPKELGAYKFLMIYISILEVLYAIVDILVLPIFHNTGFTFIILTRLETAFFGPQVQLILSGIYCGLYGSCMAMFGIHFIYRCFVMKGNAKLKSFHSWRILFWFAIPIIYGLVWGSIAVVFCGPRDITDKVIEFDLLDSLDINFKNTVYVAPYLFDEHHEIYWPVVISLLVDCIIINSSFFTVCYFGYQTFRELRKLKYSNVSLKNKTLQVQLYYALVTQTLIPVILLQLPATILFLSVFVSFDVGEFSGLVAMTIAVYPAIDPLPTMFIVTSYRHGILEIFNKITRIIMCRWNRPTRQGTSNTQSIETTRL</sequence>
<evidence type="ECO:0000256" key="7">
    <source>
        <dbReference type="ARBA" id="ARBA00022989"/>
    </source>
</evidence>
<evidence type="ECO:0000256" key="11">
    <source>
        <dbReference type="ARBA" id="ARBA00023180"/>
    </source>
</evidence>
<dbReference type="KEGG" id="cel:CELE_C02E7.9"/>
<dbReference type="Pfam" id="PF10326">
    <property type="entry name" value="7TM_GPCR_Str"/>
    <property type="match status" value="1"/>
</dbReference>
<dbReference type="PaxDb" id="6239-C02E7.9"/>
<dbReference type="SMR" id="O16434"/>
<dbReference type="CTD" id="192028"/>
<dbReference type="PIR" id="T31851">
    <property type="entry name" value="T31851"/>
</dbReference>
<dbReference type="InterPro" id="IPR019428">
    <property type="entry name" value="7TM_GPCR_serpentine_rcpt_Str"/>
</dbReference>
<comment type="function">
    <text evidence="13">An odorant receptor which affects chemotaxis to the volatile odorant diacetyl. Specifies AWA neuronal cell fate via the odr-7 pathway.</text>
</comment>
<evidence type="ECO:0000256" key="18">
    <source>
        <dbReference type="ARBA" id="ARBA00082489"/>
    </source>
</evidence>
<dbReference type="Proteomes" id="UP000001940">
    <property type="component" value="Chromosome V"/>
</dbReference>
<evidence type="ECO:0000256" key="9">
    <source>
        <dbReference type="ARBA" id="ARBA00023136"/>
    </source>
</evidence>
<keyword evidence="8" id="KW-0969">Cilium</keyword>
<feature type="transmembrane region" description="Helical" evidence="19">
    <location>
        <begin position="12"/>
        <end position="32"/>
    </location>
</feature>
<dbReference type="FunCoup" id="O16434">
    <property type="interactions" value="10"/>
</dbReference>
<keyword evidence="12" id="KW-0966">Cell projection</keyword>
<keyword evidence="21" id="KW-1185">Reference proteome</keyword>
<dbReference type="GO" id="GO:0005886">
    <property type="term" value="C:plasma membrane"/>
    <property type="evidence" value="ECO:0000318"/>
    <property type="project" value="GO_Central"/>
</dbReference>
<keyword evidence="6" id="KW-0552">Olfaction</keyword>
<dbReference type="InParanoid" id="O16434"/>
<keyword evidence="10 20" id="KW-0675">Receptor</keyword>
<evidence type="ECO:0000256" key="1">
    <source>
        <dbReference type="ARBA" id="ARBA00004272"/>
    </source>
</evidence>
<evidence type="ECO:0000313" key="22">
    <source>
        <dbReference type="WormBase" id="C02E7.9"/>
    </source>
</evidence>
<evidence type="ECO:0000256" key="6">
    <source>
        <dbReference type="ARBA" id="ARBA00022725"/>
    </source>
</evidence>
<dbReference type="GO" id="GO:0038022">
    <property type="term" value="F:G protein-coupled olfactory receptor activity"/>
    <property type="evidence" value="ECO:0000318"/>
    <property type="project" value="GO_Central"/>
</dbReference>
<dbReference type="AlphaFoldDB" id="O16434"/>
<keyword evidence="4" id="KW-0716">Sensory transduction</keyword>
<protein>
    <recommendedName>
        <fullName evidence="16">Serpentine receptor class r-10</fullName>
    </recommendedName>
    <alternativeName>
        <fullName evidence="17">Odorant response abnormal protein 10</fullName>
    </alternativeName>
    <alternativeName>
        <fullName evidence="18">Olfactory receptor 10</fullName>
    </alternativeName>
</protein>
<gene>
    <name evidence="20 22" type="primary">str-205</name>
    <name evidence="22" type="ORF">C02E7.9</name>
    <name evidence="20" type="ORF">CELE_C02E7.9</name>
</gene>
<accession>O16434</accession>
<keyword evidence="7 19" id="KW-1133">Transmembrane helix</keyword>
<reference evidence="20 21" key="1">
    <citation type="journal article" date="1998" name="Science">
        <title>Genome sequence of the nematode C. elegans: a platform for investigating biology.</title>
        <authorList>
            <consortium name="The C. elegans sequencing consortium"/>
            <person name="Sulson J.E."/>
            <person name="Waterston R."/>
        </authorList>
    </citation>
    <scope>NUCLEOTIDE SEQUENCE [LARGE SCALE GENOMIC DNA]</scope>
    <source>
        <strain evidence="20 21">Bristol N2</strain>
    </source>
</reference>
<dbReference type="UCSC" id="C02E7.9">
    <property type="organism name" value="c. elegans"/>
</dbReference>
<evidence type="ECO:0000256" key="5">
    <source>
        <dbReference type="ARBA" id="ARBA00022692"/>
    </source>
</evidence>
<dbReference type="WormBase" id="C02E7.9">
    <property type="protein sequence ID" value="CE25748"/>
    <property type="gene ID" value="WBGene00006238"/>
    <property type="gene designation" value="str-205"/>
</dbReference>
<keyword evidence="3" id="KW-0145">Chemotaxis</keyword>
<dbReference type="EMBL" id="BX284605">
    <property type="protein sequence ID" value="CCD62590.1"/>
    <property type="molecule type" value="Genomic_DNA"/>
</dbReference>
<dbReference type="AGR" id="WB:WBGene00006238"/>
<evidence type="ECO:0000256" key="13">
    <source>
        <dbReference type="ARBA" id="ARBA00054965"/>
    </source>
</evidence>
<dbReference type="RefSeq" id="NP_504326.1">
    <property type="nucleotide sequence ID" value="NM_071925.1"/>
</dbReference>
<feature type="transmembrane region" description="Helical" evidence="19">
    <location>
        <begin position="133"/>
        <end position="154"/>
    </location>
</feature>
<dbReference type="SUPFAM" id="SSF81321">
    <property type="entry name" value="Family A G protein-coupled receptor-like"/>
    <property type="match status" value="1"/>
</dbReference>
<dbReference type="PeptideAtlas" id="O16434"/>
<organism evidence="20 21">
    <name type="scientific">Caenorhabditis elegans</name>
    <dbReference type="NCBI Taxonomy" id="6239"/>
    <lineage>
        <taxon>Eukaryota</taxon>
        <taxon>Metazoa</taxon>
        <taxon>Ecdysozoa</taxon>
        <taxon>Nematoda</taxon>
        <taxon>Chromadorea</taxon>
        <taxon>Rhabditida</taxon>
        <taxon>Rhabditina</taxon>
        <taxon>Rhabditomorpha</taxon>
        <taxon>Rhabditoidea</taxon>
        <taxon>Rhabditidae</taxon>
        <taxon>Peloderinae</taxon>
        <taxon>Caenorhabditis</taxon>
    </lineage>
</organism>
<evidence type="ECO:0000256" key="4">
    <source>
        <dbReference type="ARBA" id="ARBA00022606"/>
    </source>
</evidence>
<comment type="similarity">
    <text evidence="14">Belongs to the nematode receptor-like protein str family.</text>
</comment>
<dbReference type="GO" id="GO:0007186">
    <property type="term" value="P:G protein-coupled receptor signaling pathway"/>
    <property type="evidence" value="ECO:0000318"/>
    <property type="project" value="GO_Central"/>
</dbReference>
<name>O16434_CAEEL</name>
<evidence type="ECO:0000256" key="19">
    <source>
        <dbReference type="SAM" id="Phobius"/>
    </source>
</evidence>
<evidence type="ECO:0000256" key="2">
    <source>
        <dbReference type="ARBA" id="ARBA00022475"/>
    </source>
</evidence>
<evidence type="ECO:0000256" key="3">
    <source>
        <dbReference type="ARBA" id="ARBA00022500"/>
    </source>
</evidence>
<feature type="transmembrane region" description="Helical" evidence="19">
    <location>
        <begin position="44"/>
        <end position="68"/>
    </location>
</feature>
<feature type="transmembrane region" description="Helical" evidence="19">
    <location>
        <begin position="88"/>
        <end position="113"/>
    </location>
</feature>
<dbReference type="HOGENOM" id="CLU_036335_2_0_1"/>